<organism evidence="2 3">
    <name type="scientific">Pelusios castaneus</name>
    <name type="common">West African mud turtle</name>
    <dbReference type="NCBI Taxonomy" id="367368"/>
    <lineage>
        <taxon>Eukaryota</taxon>
        <taxon>Metazoa</taxon>
        <taxon>Chordata</taxon>
        <taxon>Craniata</taxon>
        <taxon>Vertebrata</taxon>
        <taxon>Euteleostomi</taxon>
        <taxon>Archelosauria</taxon>
        <taxon>Testudinata</taxon>
        <taxon>Testudines</taxon>
        <taxon>Pleurodira</taxon>
        <taxon>Pelomedusidae</taxon>
        <taxon>Pelusios</taxon>
    </lineage>
</organism>
<name>A0A8C8RHF6_9SAUR</name>
<dbReference type="AlphaFoldDB" id="A0A8C8RHF6"/>
<reference evidence="2" key="2">
    <citation type="submission" date="2025-09" db="UniProtKB">
        <authorList>
            <consortium name="Ensembl"/>
        </authorList>
    </citation>
    <scope>IDENTIFICATION</scope>
</reference>
<dbReference type="Gene3D" id="1.10.533.10">
    <property type="entry name" value="Death Domain, Fas"/>
    <property type="match status" value="1"/>
</dbReference>
<dbReference type="SUPFAM" id="SSF47986">
    <property type="entry name" value="DEATH domain"/>
    <property type="match status" value="1"/>
</dbReference>
<feature type="domain" description="Pyrin" evidence="1">
    <location>
        <begin position="1"/>
        <end position="93"/>
    </location>
</feature>
<dbReference type="Ensembl" id="ENSPCET00000005179.1">
    <property type="protein sequence ID" value="ENSPCEP00000005003.1"/>
    <property type="gene ID" value="ENSPCEG00000004059.1"/>
</dbReference>
<dbReference type="Proteomes" id="UP000694393">
    <property type="component" value="Unplaced"/>
</dbReference>
<dbReference type="PROSITE" id="PS50824">
    <property type="entry name" value="DAPIN"/>
    <property type="match status" value="1"/>
</dbReference>
<dbReference type="InterPro" id="IPR011029">
    <property type="entry name" value="DEATH-like_dom_sf"/>
</dbReference>
<dbReference type="InterPro" id="IPR004020">
    <property type="entry name" value="DAPIN"/>
</dbReference>
<dbReference type="CDD" id="cd08321">
    <property type="entry name" value="Pyrin_ASC-like"/>
    <property type="match status" value="1"/>
</dbReference>
<evidence type="ECO:0000313" key="2">
    <source>
        <dbReference type="Ensembl" id="ENSPCEP00000005003.1"/>
    </source>
</evidence>
<sequence length="122" mass="13775">MGYKSRIGVLLLNALDNLKEEELKRFKDQLSVSDFKGKRNIPRGQLQHADTIDTKNLLLEHYGVDDAVDITIDVFTRINLNQSAAILGEERKKGKKPKASIKPGNFSQTAVTCCGWYIELRI</sequence>
<accession>A0A8C8RHF6</accession>
<evidence type="ECO:0000313" key="3">
    <source>
        <dbReference type="Proteomes" id="UP000694393"/>
    </source>
</evidence>
<reference evidence="2" key="1">
    <citation type="submission" date="2025-08" db="UniProtKB">
        <authorList>
            <consortium name="Ensembl"/>
        </authorList>
    </citation>
    <scope>IDENTIFICATION</scope>
</reference>
<proteinExistence type="predicted"/>
<dbReference type="Pfam" id="PF02758">
    <property type="entry name" value="PYRIN"/>
    <property type="match status" value="1"/>
</dbReference>
<protein>
    <recommendedName>
        <fullName evidence="1">Pyrin domain-containing protein</fullName>
    </recommendedName>
</protein>
<keyword evidence="3" id="KW-1185">Reference proteome</keyword>
<dbReference type="SMART" id="SM01289">
    <property type="entry name" value="PYRIN"/>
    <property type="match status" value="1"/>
</dbReference>
<evidence type="ECO:0000259" key="1">
    <source>
        <dbReference type="PROSITE" id="PS50824"/>
    </source>
</evidence>